<protein>
    <submittedName>
        <fullName evidence="4">RND transporter</fullName>
    </submittedName>
</protein>
<dbReference type="AlphaFoldDB" id="A0A149PJE9"/>
<keyword evidence="2" id="KW-0812">Transmembrane</keyword>
<keyword evidence="2" id="KW-0472">Membrane</keyword>
<dbReference type="STRING" id="1399968.CI15_21755"/>
<dbReference type="Gene3D" id="1.20.1600.10">
    <property type="entry name" value="Outer membrane efflux proteins (OEP)"/>
    <property type="match status" value="1"/>
</dbReference>
<dbReference type="Gene3D" id="2.20.200.10">
    <property type="entry name" value="Outer membrane efflux proteins (OEP)"/>
    <property type="match status" value="1"/>
</dbReference>
<dbReference type="SUPFAM" id="SSF56954">
    <property type="entry name" value="Outer membrane efflux proteins (OEP)"/>
    <property type="match status" value="1"/>
</dbReference>
<comment type="caution">
    <text evidence="4">The sequence shown here is derived from an EMBL/GenBank/DDBJ whole genome shotgun (WGS) entry which is preliminary data.</text>
</comment>
<comment type="similarity">
    <text evidence="1 2">Belongs to the outer membrane factor (OMF) (TC 1.B.17) family.</text>
</comment>
<keyword evidence="2" id="KW-0564">Palmitate</keyword>
<organism evidence="4 5">
    <name type="scientific">Paraburkholderia monticola</name>
    <dbReference type="NCBI Taxonomy" id="1399968"/>
    <lineage>
        <taxon>Bacteria</taxon>
        <taxon>Pseudomonadati</taxon>
        <taxon>Pseudomonadota</taxon>
        <taxon>Betaproteobacteria</taxon>
        <taxon>Burkholderiales</taxon>
        <taxon>Burkholderiaceae</taxon>
        <taxon>Paraburkholderia</taxon>
    </lineage>
</organism>
<dbReference type="PANTHER" id="PTHR30203:SF33">
    <property type="entry name" value="BLR4455 PROTEIN"/>
    <property type="match status" value="1"/>
</dbReference>
<feature type="compositionally biased region" description="Low complexity" evidence="3">
    <location>
        <begin position="498"/>
        <end position="531"/>
    </location>
</feature>
<evidence type="ECO:0000313" key="4">
    <source>
        <dbReference type="EMBL" id="KXU85193.1"/>
    </source>
</evidence>
<dbReference type="OrthoDB" id="9770517at2"/>
<dbReference type="GO" id="GO:0005886">
    <property type="term" value="C:plasma membrane"/>
    <property type="evidence" value="ECO:0007669"/>
    <property type="project" value="UniProtKB-SubCell"/>
</dbReference>
<comment type="subcellular location">
    <subcellularLocation>
        <location evidence="2">Cell membrane</location>
        <topology evidence="2">Lipid-anchor</topology>
    </subcellularLocation>
</comment>
<evidence type="ECO:0000256" key="2">
    <source>
        <dbReference type="RuleBase" id="RU362097"/>
    </source>
</evidence>
<feature type="region of interest" description="Disordered" evidence="3">
    <location>
        <begin position="489"/>
        <end position="545"/>
    </location>
</feature>
<evidence type="ECO:0000256" key="1">
    <source>
        <dbReference type="ARBA" id="ARBA00007613"/>
    </source>
</evidence>
<gene>
    <name evidence="4" type="ORF">CI15_21755</name>
</gene>
<dbReference type="EMBL" id="LRBG01000035">
    <property type="protein sequence ID" value="KXU85193.1"/>
    <property type="molecule type" value="Genomic_DNA"/>
</dbReference>
<dbReference type="Proteomes" id="UP000075613">
    <property type="component" value="Unassembled WGS sequence"/>
</dbReference>
<keyword evidence="2" id="KW-1134">Transmembrane beta strand</keyword>
<dbReference type="GO" id="GO:0015562">
    <property type="term" value="F:efflux transmembrane transporter activity"/>
    <property type="evidence" value="ECO:0007669"/>
    <property type="project" value="InterPro"/>
</dbReference>
<accession>A0A149PJE9</accession>
<sequence length="545" mass="56568">MTMKISIERSRGPRTRLTSAATLAVALLALFNAGCMVGPDYHRPQVSVPATYSELPGWTQAEPNATGPKGTWWSAFNDPLIDELEPLVAVSNQTVRADYANYQQALAEVRAAHANLFPTIGATGSVTRERASSGSVSSSGSFINGTTARIVNAGTLEGSVSWAPDLWGQVRRTVEENAATAQSSEATLANATLSEQVALATAIIELRTTDANIDLLQQTVVAYQHALDVVTEQDRAGTIPPSDLITARSQLNTAKSDLIALGVSRAQFAHSIAVLVGKNPEELSITHSTAMPALPSVPVGVPSTLLERRPDIAAAERRMAAQNAAIGVEVAAYYPDISLSAAAGFTQSPLSGLLKAANYVWSLGGSATETLFDGGLRSADVDAAKAAYDSAVANYRGTVLGAFQNVEDDLSGLRILADQAVVLETAVVDANRGAEIALNEYEAGTVDYTTVATAQATQLTTLQTALNVQESRLLHAASLFGDLGGGWSTDELHDPRHPATAASSAAPSAASAPASASSPSAASAPAATSAAIMPGARQARHDQND</sequence>
<evidence type="ECO:0000313" key="5">
    <source>
        <dbReference type="Proteomes" id="UP000075613"/>
    </source>
</evidence>
<name>A0A149PJE9_9BURK</name>
<dbReference type="NCBIfam" id="TIGR01845">
    <property type="entry name" value="outer_NodT"/>
    <property type="match status" value="1"/>
</dbReference>
<proteinExistence type="inferred from homology"/>
<dbReference type="RefSeq" id="WP_062130829.1">
    <property type="nucleotide sequence ID" value="NZ_LRBG01000035.1"/>
</dbReference>
<dbReference type="Pfam" id="PF02321">
    <property type="entry name" value="OEP"/>
    <property type="match status" value="2"/>
</dbReference>
<keyword evidence="2" id="KW-0449">Lipoprotein</keyword>
<dbReference type="InterPro" id="IPR003423">
    <property type="entry name" value="OMP_efflux"/>
</dbReference>
<reference evidence="4 5" key="1">
    <citation type="journal article" date="2015" name="Int. J. Syst. Evol. Microbiol.">
        <title>Burkholderia monticola sp. nov., isolated from mountain soil.</title>
        <authorList>
            <person name="Baek I."/>
            <person name="Seo B."/>
            <person name="Lee I."/>
            <person name="Yi H."/>
            <person name="Chun J."/>
        </authorList>
    </citation>
    <scope>NUCLEOTIDE SEQUENCE [LARGE SCALE GENOMIC DNA]</scope>
    <source>
        <strain evidence="4 5">JC2948</strain>
    </source>
</reference>
<dbReference type="PANTHER" id="PTHR30203">
    <property type="entry name" value="OUTER MEMBRANE CATION EFFLUX PROTEIN"/>
    <property type="match status" value="1"/>
</dbReference>
<evidence type="ECO:0000256" key="3">
    <source>
        <dbReference type="SAM" id="MobiDB-lite"/>
    </source>
</evidence>
<dbReference type="InterPro" id="IPR010131">
    <property type="entry name" value="MdtP/NodT-like"/>
</dbReference>
<keyword evidence="5" id="KW-1185">Reference proteome</keyword>